<dbReference type="Gene3D" id="3.90.75.10">
    <property type="entry name" value="Homing Intron 3 (I-ppo) Encoded Endonuclease, Chain A"/>
    <property type="match status" value="1"/>
</dbReference>
<dbReference type="InterPro" id="IPR003615">
    <property type="entry name" value="HNH_nuc"/>
</dbReference>
<organism evidence="2 3">
    <name type="scientific">Streptomyces microflavus</name>
    <name type="common">Streptomyces lipmanii</name>
    <dbReference type="NCBI Taxonomy" id="1919"/>
    <lineage>
        <taxon>Bacteria</taxon>
        <taxon>Bacillati</taxon>
        <taxon>Actinomycetota</taxon>
        <taxon>Actinomycetes</taxon>
        <taxon>Kitasatosporales</taxon>
        <taxon>Streptomycetaceae</taxon>
        <taxon>Streptomyces</taxon>
    </lineage>
</organism>
<protein>
    <recommendedName>
        <fullName evidence="1">HNH nuclease domain-containing protein</fullName>
    </recommendedName>
</protein>
<dbReference type="GO" id="GO:0004519">
    <property type="term" value="F:endonuclease activity"/>
    <property type="evidence" value="ECO:0007669"/>
    <property type="project" value="InterPro"/>
</dbReference>
<evidence type="ECO:0000259" key="1">
    <source>
        <dbReference type="Pfam" id="PF13392"/>
    </source>
</evidence>
<dbReference type="Pfam" id="PF13392">
    <property type="entry name" value="HNH_3"/>
    <property type="match status" value="1"/>
</dbReference>
<evidence type="ECO:0000313" key="3">
    <source>
        <dbReference type="Proteomes" id="UP000498740"/>
    </source>
</evidence>
<dbReference type="Proteomes" id="UP000498740">
    <property type="component" value="Unassembled WGS sequence"/>
</dbReference>
<accession>A0A7J0D4G9</accession>
<dbReference type="InterPro" id="IPR044930">
    <property type="entry name" value="Homing_endonuclease_His-Me"/>
</dbReference>
<reference evidence="2 3" key="1">
    <citation type="submission" date="2020-05" db="EMBL/GenBank/DDBJ databases">
        <title>Whole genome shotgun sequence of Streptomyces microflavus NBRC 13062.</title>
        <authorList>
            <person name="Komaki H."/>
            <person name="Tamura T."/>
        </authorList>
    </citation>
    <scope>NUCLEOTIDE SEQUENCE [LARGE SCALE GENOMIC DNA]</scope>
    <source>
        <strain evidence="2 3">NBRC 13062</strain>
    </source>
</reference>
<comment type="caution">
    <text evidence="2">The sequence shown here is derived from an EMBL/GenBank/DDBJ whole genome shotgun (WGS) entry which is preliminary data.</text>
</comment>
<dbReference type="InterPro" id="IPR044925">
    <property type="entry name" value="His-Me_finger_sf"/>
</dbReference>
<feature type="domain" description="HNH nuclease" evidence="1">
    <location>
        <begin position="50"/>
        <end position="92"/>
    </location>
</feature>
<dbReference type="AlphaFoldDB" id="A0A7J0D4G9"/>
<dbReference type="EMBL" id="BLWD01000002">
    <property type="protein sequence ID" value="GFN09588.1"/>
    <property type="molecule type" value="Genomic_DNA"/>
</dbReference>
<sequence length="157" mass="17674">MEQVPTLSRSQKARFWSKVSRDVDVCWLWAGTVNNTGYGRFWLTGRYWQAHRVAYTLACGPIADGLMVDHICRNRQCVKPAHLEAVSPRTNTLRGDSPTALNARKGVCVNGHVLAEENLVQPVSDTRRCLACHRARSREGNRRYRARRKAARGSAGL</sequence>
<proteinExistence type="predicted"/>
<name>A0A7J0D4G9_STRMI</name>
<dbReference type="RefSeq" id="WP_190167656.1">
    <property type="nucleotide sequence ID" value="NZ_BMUG01000005.1"/>
</dbReference>
<dbReference type="SUPFAM" id="SSF54060">
    <property type="entry name" value="His-Me finger endonucleases"/>
    <property type="match status" value="1"/>
</dbReference>
<gene>
    <name evidence="2" type="ORF">Smic_81440</name>
</gene>
<evidence type="ECO:0000313" key="2">
    <source>
        <dbReference type="EMBL" id="GFN09588.1"/>
    </source>
</evidence>